<dbReference type="Gene3D" id="3.30.420.40">
    <property type="match status" value="2"/>
</dbReference>
<sequence>MTNFFSRFSGRNSCLGVDIGTASIKLVELGSAGGKVELKNYGSLEVKGHLDRINDAIQTSSLEAMDKDTAELLKTLIESVKPGTRDTIASLPVFSAFTSLVELPDMQNSETAQAMEYQAKSLVPMPIEKVHLDWFRVGRGQDASGVKQQRVFLTAVPKRQVDKYKSIFSEAGLNLRALELETVASARVLTGGDGALTLIVDIGARSTAISIAQNGLLLHSAQADFAGSSLTQAISRGLGINIQRAEELKKQKGLLGKGGEYEVSTLMLPYLDVILSEAKRVKESYENAHSIKVGRAVLAGGGANLLGLEERASDALAIPAVKAEPFEGAVACPKMFSPVVKELGAPFAVALGLGIRDLNKQ</sequence>
<dbReference type="Gene3D" id="3.30.1490.300">
    <property type="match status" value="1"/>
</dbReference>
<dbReference type="PANTHER" id="PTHR32432:SF3">
    <property type="entry name" value="ETHANOLAMINE UTILIZATION PROTEIN EUTJ"/>
    <property type="match status" value="1"/>
</dbReference>
<dbReference type="CDD" id="cd24049">
    <property type="entry name" value="ASKHA_NBD_PilM"/>
    <property type="match status" value="1"/>
</dbReference>
<gene>
    <name evidence="1" type="ORF">UX31_C0025G0008</name>
</gene>
<dbReference type="InterPro" id="IPR050696">
    <property type="entry name" value="FtsA/MreB"/>
</dbReference>
<dbReference type="InterPro" id="IPR005883">
    <property type="entry name" value="PilM"/>
</dbReference>
<dbReference type="PIRSF" id="PIRSF019169">
    <property type="entry name" value="PilM"/>
    <property type="match status" value="1"/>
</dbReference>
<dbReference type="PANTHER" id="PTHR32432">
    <property type="entry name" value="CELL DIVISION PROTEIN FTSA-RELATED"/>
    <property type="match status" value="1"/>
</dbReference>
<organism evidence="1 2">
    <name type="scientific">Candidatus Nomurabacteria bacterium GW2011_GWA1_46_11</name>
    <dbReference type="NCBI Taxonomy" id="1618732"/>
    <lineage>
        <taxon>Bacteria</taxon>
        <taxon>Candidatus Nomuraibacteriota</taxon>
    </lineage>
</organism>
<dbReference type="AlphaFoldDB" id="A0A0G1NK87"/>
<evidence type="ECO:0000313" key="2">
    <source>
        <dbReference type="Proteomes" id="UP000034107"/>
    </source>
</evidence>
<dbReference type="Proteomes" id="UP000034107">
    <property type="component" value="Unassembled WGS sequence"/>
</dbReference>
<proteinExistence type="predicted"/>
<dbReference type="InterPro" id="IPR043129">
    <property type="entry name" value="ATPase_NBD"/>
</dbReference>
<protein>
    <submittedName>
        <fullName evidence="1">Type IV pilus biogenesis protein PilM</fullName>
    </submittedName>
</protein>
<dbReference type="EMBL" id="LCLS01000025">
    <property type="protein sequence ID" value="KKU20886.1"/>
    <property type="molecule type" value="Genomic_DNA"/>
</dbReference>
<evidence type="ECO:0000313" key="1">
    <source>
        <dbReference type="EMBL" id="KKU20886.1"/>
    </source>
</evidence>
<dbReference type="Pfam" id="PF11104">
    <property type="entry name" value="PilM_2"/>
    <property type="match status" value="1"/>
</dbReference>
<dbReference type="NCBIfam" id="TIGR01175">
    <property type="entry name" value="pilM"/>
    <property type="match status" value="1"/>
</dbReference>
<comment type="caution">
    <text evidence="1">The sequence shown here is derived from an EMBL/GenBank/DDBJ whole genome shotgun (WGS) entry which is preliminary data.</text>
</comment>
<dbReference type="SUPFAM" id="SSF53067">
    <property type="entry name" value="Actin-like ATPase domain"/>
    <property type="match status" value="2"/>
</dbReference>
<name>A0A0G1NK87_9BACT</name>
<reference evidence="1 2" key="1">
    <citation type="journal article" date="2015" name="Nature">
        <title>rRNA introns, odd ribosomes, and small enigmatic genomes across a large radiation of phyla.</title>
        <authorList>
            <person name="Brown C.T."/>
            <person name="Hug L.A."/>
            <person name="Thomas B.C."/>
            <person name="Sharon I."/>
            <person name="Castelle C.J."/>
            <person name="Singh A."/>
            <person name="Wilkins M.J."/>
            <person name="Williams K.H."/>
            <person name="Banfield J.F."/>
        </authorList>
    </citation>
    <scope>NUCLEOTIDE SEQUENCE [LARGE SCALE GENOMIC DNA]</scope>
</reference>
<accession>A0A0G1NK87</accession>